<evidence type="ECO:0000256" key="2">
    <source>
        <dbReference type="SAM" id="Phobius"/>
    </source>
</evidence>
<accession>A0A3B3RTH8</accession>
<evidence type="ECO:0000256" key="1">
    <source>
        <dbReference type="SAM" id="MobiDB-lite"/>
    </source>
</evidence>
<sequence>MAVLPLLGHCTDMSETTSPIFHQTEAGSTPTLPPSTFPVRGSTEPQPGPHKQNSSDSFTSASTHSSSPAAMESIAVGVSSMTTVPSLITHEPAGLGGTATLKYESLFVLSLTFCVIVMDAVPVLVRSRPPLDPLLAGLLSMFIVIGAIASLFLFLKFRNNGRLEFHRLQDVPMVRPMLS</sequence>
<keyword evidence="2" id="KW-0812">Transmembrane</keyword>
<evidence type="ECO:0000313" key="4">
    <source>
        <dbReference type="Proteomes" id="UP000261540"/>
    </source>
</evidence>
<feature type="transmembrane region" description="Helical" evidence="2">
    <location>
        <begin position="106"/>
        <end position="125"/>
    </location>
</feature>
<keyword evidence="2" id="KW-0472">Membrane</keyword>
<dbReference type="Ensembl" id="ENSPKIT00000001662.1">
    <property type="protein sequence ID" value="ENSPKIP00000021036.1"/>
    <property type="gene ID" value="ENSPKIG00000005597.1"/>
</dbReference>
<reference evidence="3" key="1">
    <citation type="submission" date="2025-08" db="UniProtKB">
        <authorList>
            <consortium name="Ensembl"/>
        </authorList>
    </citation>
    <scope>IDENTIFICATION</scope>
</reference>
<keyword evidence="4" id="KW-1185">Reference proteome</keyword>
<feature type="region of interest" description="Disordered" evidence="1">
    <location>
        <begin position="23"/>
        <end position="65"/>
    </location>
</feature>
<feature type="compositionally biased region" description="Low complexity" evidence="1">
    <location>
        <begin position="54"/>
        <end position="65"/>
    </location>
</feature>
<feature type="transmembrane region" description="Helical" evidence="2">
    <location>
        <begin position="137"/>
        <end position="157"/>
    </location>
</feature>
<keyword evidence="2" id="KW-1133">Transmembrane helix</keyword>
<proteinExistence type="predicted"/>
<name>A0A3B3RTH8_9TELE</name>
<reference evidence="3" key="2">
    <citation type="submission" date="2025-09" db="UniProtKB">
        <authorList>
            <consortium name="Ensembl"/>
        </authorList>
    </citation>
    <scope>IDENTIFICATION</scope>
</reference>
<protein>
    <submittedName>
        <fullName evidence="3">Uncharacterized protein</fullName>
    </submittedName>
</protein>
<dbReference type="Proteomes" id="UP000261540">
    <property type="component" value="Unplaced"/>
</dbReference>
<organism evidence="3 4">
    <name type="scientific">Paramormyrops kingsleyae</name>
    <dbReference type="NCBI Taxonomy" id="1676925"/>
    <lineage>
        <taxon>Eukaryota</taxon>
        <taxon>Metazoa</taxon>
        <taxon>Chordata</taxon>
        <taxon>Craniata</taxon>
        <taxon>Vertebrata</taxon>
        <taxon>Euteleostomi</taxon>
        <taxon>Actinopterygii</taxon>
        <taxon>Neopterygii</taxon>
        <taxon>Teleostei</taxon>
        <taxon>Osteoglossocephala</taxon>
        <taxon>Osteoglossomorpha</taxon>
        <taxon>Osteoglossiformes</taxon>
        <taxon>Mormyridae</taxon>
        <taxon>Paramormyrops</taxon>
    </lineage>
</organism>
<evidence type="ECO:0000313" key="3">
    <source>
        <dbReference type="Ensembl" id="ENSPKIP00000021036.1"/>
    </source>
</evidence>
<dbReference type="AlphaFoldDB" id="A0A3B3RTH8"/>